<comment type="caution">
    <text evidence="1">The sequence shown here is derived from an EMBL/GenBank/DDBJ whole genome shotgun (WGS) entry which is preliminary data.</text>
</comment>
<evidence type="ECO:0000313" key="1">
    <source>
        <dbReference type="EMBL" id="MFC5915376.1"/>
    </source>
</evidence>
<dbReference type="EMBL" id="JBHSPU010000016">
    <property type="protein sequence ID" value="MFC5915376.1"/>
    <property type="molecule type" value="Genomic_DNA"/>
</dbReference>
<accession>A0ABW1GKH8</accession>
<protein>
    <submittedName>
        <fullName evidence="1">Uncharacterized protein</fullName>
    </submittedName>
</protein>
<name>A0ABW1GKH8_9ACTN</name>
<dbReference type="Proteomes" id="UP001596200">
    <property type="component" value="Unassembled WGS sequence"/>
</dbReference>
<organism evidence="1 2">
    <name type="scientific">Streptomyces pulveraceus</name>
    <dbReference type="NCBI Taxonomy" id="68258"/>
    <lineage>
        <taxon>Bacteria</taxon>
        <taxon>Bacillati</taxon>
        <taxon>Actinomycetota</taxon>
        <taxon>Actinomycetes</taxon>
        <taxon>Kitasatosporales</taxon>
        <taxon>Streptomycetaceae</taxon>
        <taxon>Streptomyces</taxon>
    </lineage>
</organism>
<proteinExistence type="predicted"/>
<reference evidence="2" key="1">
    <citation type="journal article" date="2019" name="Int. J. Syst. Evol. Microbiol.">
        <title>The Global Catalogue of Microorganisms (GCM) 10K type strain sequencing project: providing services to taxonomists for standard genome sequencing and annotation.</title>
        <authorList>
            <consortium name="The Broad Institute Genomics Platform"/>
            <consortium name="The Broad Institute Genome Sequencing Center for Infectious Disease"/>
            <person name="Wu L."/>
            <person name="Ma J."/>
        </authorList>
    </citation>
    <scope>NUCLEOTIDE SEQUENCE [LARGE SCALE GENOMIC DNA]</scope>
    <source>
        <strain evidence="2">JCM 4147</strain>
    </source>
</reference>
<sequence length="43" mass="4476">MKDSADRDGSHGRNASKSRTRCVVIGAASARSIGLMPVLLCMG</sequence>
<dbReference type="RefSeq" id="WP_344511043.1">
    <property type="nucleotide sequence ID" value="NZ_BAAATU010000019.1"/>
</dbReference>
<keyword evidence="2" id="KW-1185">Reference proteome</keyword>
<evidence type="ECO:0000313" key="2">
    <source>
        <dbReference type="Proteomes" id="UP001596200"/>
    </source>
</evidence>
<gene>
    <name evidence="1" type="ORF">ACFP1B_18410</name>
</gene>